<feature type="domain" description="Solute-binding protein family 5" evidence="5">
    <location>
        <begin position="81"/>
        <end position="467"/>
    </location>
</feature>
<dbReference type="InterPro" id="IPR000914">
    <property type="entry name" value="SBP_5_dom"/>
</dbReference>
<dbReference type="PANTHER" id="PTHR30290:SF9">
    <property type="entry name" value="OLIGOPEPTIDE-BINDING PROTEIN APPA"/>
    <property type="match status" value="1"/>
</dbReference>
<dbReference type="SUPFAM" id="SSF53850">
    <property type="entry name" value="Periplasmic binding protein-like II"/>
    <property type="match status" value="1"/>
</dbReference>
<feature type="chain" id="PRO_5045698386" evidence="4">
    <location>
        <begin position="19"/>
        <end position="580"/>
    </location>
</feature>
<dbReference type="CDD" id="cd08500">
    <property type="entry name" value="PBP2_NikA_DppA_OppA_like_4"/>
    <property type="match status" value="1"/>
</dbReference>
<keyword evidence="7" id="KW-1185">Reference proteome</keyword>
<evidence type="ECO:0000313" key="7">
    <source>
        <dbReference type="Proteomes" id="UP000671862"/>
    </source>
</evidence>
<keyword evidence="2" id="KW-0813">Transport</keyword>
<dbReference type="Gene3D" id="3.90.76.10">
    <property type="entry name" value="Dipeptide-binding Protein, Domain 1"/>
    <property type="match status" value="1"/>
</dbReference>
<protein>
    <submittedName>
        <fullName evidence="6">ABC transporter substrate-binding protein</fullName>
    </submittedName>
</protein>
<dbReference type="Gene3D" id="3.40.190.10">
    <property type="entry name" value="Periplasmic binding protein-like II"/>
    <property type="match status" value="1"/>
</dbReference>
<reference evidence="6 7" key="1">
    <citation type="submission" date="2021-03" db="EMBL/GenBank/DDBJ databases">
        <title>Thermosipho ferrireducens sp.nov., an anaerobic thermophilic iron-reducing bacterium isolated from a deep-sea hydrothermal sulfide deposits.</title>
        <authorList>
            <person name="Zeng X."/>
            <person name="Chen Y."/>
            <person name="Shao Z."/>
        </authorList>
    </citation>
    <scope>NUCLEOTIDE SEQUENCE [LARGE SCALE GENOMIC DNA]</scope>
    <source>
        <strain evidence="6 7">JL129W03</strain>
    </source>
</reference>
<feature type="signal peptide" evidence="4">
    <location>
        <begin position="1"/>
        <end position="18"/>
    </location>
</feature>
<evidence type="ECO:0000259" key="5">
    <source>
        <dbReference type="Pfam" id="PF00496"/>
    </source>
</evidence>
<dbReference type="EMBL" id="CP071446">
    <property type="protein sequence ID" value="QTA37387.1"/>
    <property type="molecule type" value="Genomic_DNA"/>
</dbReference>
<dbReference type="InterPro" id="IPR030678">
    <property type="entry name" value="Peptide/Ni-bd"/>
</dbReference>
<evidence type="ECO:0000256" key="1">
    <source>
        <dbReference type="ARBA" id="ARBA00005695"/>
    </source>
</evidence>
<dbReference type="RefSeq" id="WP_207566112.1">
    <property type="nucleotide sequence ID" value="NZ_CP071446.1"/>
</dbReference>
<proteinExistence type="inferred from homology"/>
<dbReference type="Pfam" id="PF00496">
    <property type="entry name" value="SBP_bac_5"/>
    <property type="match status" value="1"/>
</dbReference>
<sequence>MKKLAVMLLALIVVFAFAAPKLPWIGADANGKAGGQFVVGTLSGPKTVNDIVAKETSSTDVIDMFMGYGGTLIERHGVDMEFYPAVAESWEGPRLTADGGMEVIWHLRKGIKFSDGQPLTADDVVFTLNEIYTNPDIPSSMQDVLKSTNGYLPKAEKIDDYTVRMYYPEPFRLAFRYLGGMYIFPKHIAEKYVKEGNFEEFWTVDAINNGEIVGLGPYIPVEYVPDQYVRFTKNPYYYKKDANGNQLPYFDEVVFKIISNQDAMRLAFENKEIDVYAPRGTEYAELKEKEKDLNIVVTTAGPAYGTAFITFNWNTPDPVKRKWFRNDYFRKAVAYAIDKNSIIDTLYNGLGIPQWSPVSMNSPYYNEDVVVKYEFDLDMARAMLELGGFTWDENGQLVDEDGNPVKFLLTTNAGNRVREGIANIISDALKQLGMEVTFSPIDFNTLVQKLLNTGDWEAVIIGLTGGDEPQSGANVWKVEAGLHFWNYSPKVAEYVDANDYYLPDWELEIDSIFKENVRILDENIVKDYFARFQQLVSEHLPLIYTVNTLRLYAYDASLRNVKIGPLGGTWWNVYEEWKEQ</sequence>
<accession>A0ABX7S4K1</accession>
<comment type="similarity">
    <text evidence="1">Belongs to the bacterial solute-binding protein 5 family.</text>
</comment>
<dbReference type="Gene3D" id="3.10.105.10">
    <property type="entry name" value="Dipeptide-binding Protein, Domain 3"/>
    <property type="match status" value="1"/>
</dbReference>
<name>A0ABX7S4K1_9BACT</name>
<dbReference type="InterPro" id="IPR039424">
    <property type="entry name" value="SBP_5"/>
</dbReference>
<keyword evidence="3 4" id="KW-0732">Signal</keyword>
<evidence type="ECO:0000313" key="6">
    <source>
        <dbReference type="EMBL" id="QTA37387.1"/>
    </source>
</evidence>
<dbReference type="PANTHER" id="PTHR30290">
    <property type="entry name" value="PERIPLASMIC BINDING COMPONENT OF ABC TRANSPORTER"/>
    <property type="match status" value="1"/>
</dbReference>
<dbReference type="PIRSF" id="PIRSF002741">
    <property type="entry name" value="MppA"/>
    <property type="match status" value="1"/>
</dbReference>
<evidence type="ECO:0000256" key="2">
    <source>
        <dbReference type="ARBA" id="ARBA00022448"/>
    </source>
</evidence>
<evidence type="ECO:0000256" key="3">
    <source>
        <dbReference type="ARBA" id="ARBA00022729"/>
    </source>
</evidence>
<evidence type="ECO:0000256" key="4">
    <source>
        <dbReference type="SAM" id="SignalP"/>
    </source>
</evidence>
<organism evidence="6 7">
    <name type="scientific">Thermosipho ferrireducens</name>
    <dbReference type="NCBI Taxonomy" id="2571116"/>
    <lineage>
        <taxon>Bacteria</taxon>
        <taxon>Thermotogati</taxon>
        <taxon>Thermotogota</taxon>
        <taxon>Thermotogae</taxon>
        <taxon>Thermotogales</taxon>
        <taxon>Fervidobacteriaceae</taxon>
        <taxon>Thermosipho</taxon>
    </lineage>
</organism>
<gene>
    <name evidence="6" type="ORF">JYK00_06510</name>
</gene>
<dbReference type="Proteomes" id="UP000671862">
    <property type="component" value="Chromosome"/>
</dbReference>